<protein>
    <submittedName>
        <fullName evidence="5">DmX-like protein 2 isoform X1</fullName>
    </submittedName>
</protein>
<feature type="region of interest" description="Disordered" evidence="2">
    <location>
        <begin position="442"/>
        <end position="499"/>
    </location>
</feature>
<dbReference type="GO" id="GO:0007035">
    <property type="term" value="P:vacuolar acidification"/>
    <property type="evidence" value="ECO:0007669"/>
    <property type="project" value="TreeGrafter"/>
</dbReference>
<feature type="compositionally biased region" description="Low complexity" evidence="2">
    <location>
        <begin position="3394"/>
        <end position="3412"/>
    </location>
</feature>
<feature type="compositionally biased region" description="Basic residues" evidence="2">
    <location>
        <begin position="364"/>
        <end position="373"/>
    </location>
</feature>
<dbReference type="GO" id="GO:0043291">
    <property type="term" value="C:RAVE complex"/>
    <property type="evidence" value="ECO:0007669"/>
    <property type="project" value="TreeGrafter"/>
</dbReference>
<proteinExistence type="predicted"/>
<feature type="compositionally biased region" description="Polar residues" evidence="2">
    <location>
        <begin position="445"/>
        <end position="472"/>
    </location>
</feature>
<dbReference type="PROSITE" id="PS50082">
    <property type="entry name" value="WD_REPEATS_2"/>
    <property type="match status" value="1"/>
</dbReference>
<evidence type="ECO:0000256" key="2">
    <source>
        <dbReference type="SAM" id="MobiDB-lite"/>
    </source>
</evidence>
<feature type="region of interest" description="Disordered" evidence="2">
    <location>
        <begin position="3387"/>
        <end position="3414"/>
    </location>
</feature>
<keyword evidence="1" id="KW-0853">WD repeat</keyword>
<gene>
    <name evidence="5" type="primary">LOC113797852</name>
</gene>
<feature type="compositionally biased region" description="Polar residues" evidence="2">
    <location>
        <begin position="556"/>
        <end position="583"/>
    </location>
</feature>
<evidence type="ECO:0000259" key="3">
    <source>
        <dbReference type="Pfam" id="PF12234"/>
    </source>
</evidence>
<dbReference type="OrthoDB" id="6492967at2759"/>
<feature type="domain" description="RAVE complex protein Rav1 C-terminal" evidence="3">
    <location>
        <begin position="1954"/>
        <end position="2224"/>
    </location>
</feature>
<dbReference type="CTD" id="31557"/>
<dbReference type="FunCoup" id="A0A6P6YFR6">
    <property type="interactions" value="680"/>
</dbReference>
<feature type="region of interest" description="Disordered" evidence="2">
    <location>
        <begin position="364"/>
        <end position="395"/>
    </location>
</feature>
<evidence type="ECO:0000313" key="5">
    <source>
        <dbReference type="RefSeq" id="XP_027204097.1"/>
    </source>
</evidence>
<accession>A0A6P6YFR6</accession>
<feature type="compositionally biased region" description="Polar residues" evidence="2">
    <location>
        <begin position="1155"/>
        <end position="1166"/>
    </location>
</feature>
<feature type="region of interest" description="Disordered" evidence="2">
    <location>
        <begin position="2810"/>
        <end position="2832"/>
    </location>
</feature>
<organism evidence="4 5">
    <name type="scientific">Dermatophagoides pteronyssinus</name>
    <name type="common">European house dust mite</name>
    <dbReference type="NCBI Taxonomy" id="6956"/>
    <lineage>
        <taxon>Eukaryota</taxon>
        <taxon>Metazoa</taxon>
        <taxon>Ecdysozoa</taxon>
        <taxon>Arthropoda</taxon>
        <taxon>Chelicerata</taxon>
        <taxon>Arachnida</taxon>
        <taxon>Acari</taxon>
        <taxon>Acariformes</taxon>
        <taxon>Sarcoptiformes</taxon>
        <taxon>Astigmata</taxon>
        <taxon>Psoroptidia</taxon>
        <taxon>Analgoidea</taxon>
        <taxon>Pyroglyphidae</taxon>
        <taxon>Dermatophagoidinae</taxon>
        <taxon>Dermatophagoides</taxon>
    </lineage>
</organism>
<feature type="region of interest" description="Disordered" evidence="2">
    <location>
        <begin position="534"/>
        <end position="601"/>
    </location>
</feature>
<feature type="compositionally biased region" description="Low complexity" evidence="2">
    <location>
        <begin position="590"/>
        <end position="600"/>
    </location>
</feature>
<feature type="compositionally biased region" description="Basic and acidic residues" evidence="2">
    <location>
        <begin position="374"/>
        <end position="385"/>
    </location>
</feature>
<reference evidence="5" key="1">
    <citation type="submission" date="2025-08" db="UniProtKB">
        <authorList>
            <consortium name="RefSeq"/>
        </authorList>
    </citation>
    <scope>IDENTIFICATION</scope>
    <source>
        <strain evidence="5">Airmid</strain>
    </source>
</reference>
<keyword evidence="4" id="KW-1185">Reference proteome</keyword>
<dbReference type="InterPro" id="IPR015943">
    <property type="entry name" value="WD40/YVTN_repeat-like_dom_sf"/>
</dbReference>
<feature type="region of interest" description="Disordered" evidence="2">
    <location>
        <begin position="3743"/>
        <end position="3774"/>
    </location>
</feature>
<dbReference type="SMART" id="SM00320">
    <property type="entry name" value="WD40"/>
    <property type="match status" value="10"/>
</dbReference>
<dbReference type="RefSeq" id="XP_027204097.1">
    <property type="nucleotide sequence ID" value="XM_027348296.1"/>
</dbReference>
<dbReference type="Pfam" id="PF12234">
    <property type="entry name" value="Rav1p_C"/>
    <property type="match status" value="1"/>
</dbReference>
<dbReference type="PANTHER" id="PTHR13950">
    <property type="entry name" value="RABCONNECTIN-RELATED"/>
    <property type="match status" value="1"/>
</dbReference>
<dbReference type="Gene3D" id="2.130.10.10">
    <property type="entry name" value="YVTN repeat-like/Quinoprotein amine dehydrogenase"/>
    <property type="match status" value="3"/>
</dbReference>
<dbReference type="OMA" id="AENGNTC"/>
<name>A0A6P6YFR6_DERPT</name>
<dbReference type="PANTHER" id="PTHR13950:SF9">
    <property type="entry name" value="RABCONNECTIN-3A"/>
    <property type="match status" value="1"/>
</dbReference>
<dbReference type="InterPro" id="IPR022033">
    <property type="entry name" value="Rav1p_C"/>
</dbReference>
<dbReference type="SUPFAM" id="SSF50978">
    <property type="entry name" value="WD40 repeat-like"/>
    <property type="match status" value="2"/>
</dbReference>
<dbReference type="Proteomes" id="UP000515146">
    <property type="component" value="Unplaced"/>
</dbReference>
<feature type="compositionally biased region" description="Basic and acidic residues" evidence="2">
    <location>
        <begin position="535"/>
        <end position="552"/>
    </location>
</feature>
<feature type="repeat" description="WD" evidence="1">
    <location>
        <begin position="3625"/>
        <end position="3657"/>
    </location>
</feature>
<dbReference type="KEGG" id="dpte:113797852"/>
<feature type="region of interest" description="Disordered" evidence="2">
    <location>
        <begin position="1155"/>
        <end position="1180"/>
    </location>
</feature>
<evidence type="ECO:0000313" key="4">
    <source>
        <dbReference type="Proteomes" id="UP000515146"/>
    </source>
</evidence>
<dbReference type="InterPro" id="IPR052208">
    <property type="entry name" value="DmX-like/RAVE_component"/>
</dbReference>
<evidence type="ECO:0000256" key="1">
    <source>
        <dbReference type="PROSITE-ProRule" id="PRU00221"/>
    </source>
</evidence>
<dbReference type="Pfam" id="PF00400">
    <property type="entry name" value="WD40"/>
    <property type="match status" value="3"/>
</dbReference>
<dbReference type="PROSITE" id="PS50294">
    <property type="entry name" value="WD_REPEATS_REGION"/>
    <property type="match status" value="1"/>
</dbReference>
<feature type="compositionally biased region" description="Polar residues" evidence="2">
    <location>
        <begin position="386"/>
        <end position="395"/>
    </location>
</feature>
<feature type="compositionally biased region" description="Polar residues" evidence="2">
    <location>
        <begin position="3756"/>
        <end position="3774"/>
    </location>
</feature>
<dbReference type="InterPro" id="IPR036322">
    <property type="entry name" value="WD40_repeat_dom_sf"/>
</dbReference>
<dbReference type="InterPro" id="IPR001680">
    <property type="entry name" value="WD40_rpt"/>
</dbReference>
<dbReference type="InParanoid" id="A0A6P6YFR6"/>
<feature type="compositionally biased region" description="Polar residues" evidence="2">
    <location>
        <begin position="2813"/>
        <end position="2829"/>
    </location>
</feature>
<sequence>MKCHQILTGAVNSGDNTYSTGCIDGINFTVYCSGCNIVILSGDFQPVQIIPGTLNGNVQVNCVNASTDVGKIAACYGGPIKSNQLVPSTNTGISNRIAIFEPIPIAEQISEHHLDYKWVKIGEIEPNCSVSVLSWNIEGTKLLIGGVQIQLWQSSTSLNPTNSNDNSYESQQKSSCDEGIRMKPIKETIKEKNSWNCVWSCQTSTPICHLSFSPDGTLFCSTGRADRLVKIWYETTTPNYPSNLFDSQGSTDSLTSSMIPHVGHGKSYRSNLNYSFIYIPHPRAVIGISWRKVSKYMPKGSVANMLVTSCRDNICRLWVQTFLPEDDLVNVSQLDSVSDMVTPRAQTQRHRQKIFHFFRHKKSTFRRHHHHHNKSDDHLDNHEDSSNNLQQNGFNDTPILNLPSTYSCHDFHGYGVHGTAITPGGVHFHLTASINAENDIPLVPSLTQHPSDSDIHSQSNLGPKVTVSQNDTVGLDSPGGNVSSANRHSHQQRHHHEESDKPLFVVNWLNNKEMTFTQSAERILHKIVASIVEGEQQRKRQQEQADQQRDQDEMSEASQALSENTVESFVTKRSLQSHQQPGSAQPAIPSSSRNSSSNVSLMTAVGPDQSAMLQDRGTDQQNRRTVADFLDRQIESLMRHWNQSSDLLYSIHPLDGSLLVWLVEWLDEPCPSVFRQPQISFSSRIPNSLPLGDASTMSHNVSLYSPYCCLNLKTIFCTSASSMIDAALQSNFAATATDQNRPINLAHKTHQEHNLQQPLFGPTCYATPTLRMITKHNNGSLNLWKLSFSEKGHFTQLLSISHSLRVCGHRFRVNDISCHPVLPLLLTTSHHNLPGTFRSRAHSVSPFDHTPNTPDSTAYLVSPSTPNQQQIMVESRTFPNTGFCSELILWKVEPVGPLMKSGGVTELARINSLEPTSFANVAWIPTLLPSSALGPITNSPSACFVASDGRQLRIYQVVIDARSLLAEAQRYMFCAKDQRRFYYDSSDDEDEEMTTTRERKNTDKIDHDAFRSLFKIVSLQSTARPGCVLELSPIVDARHDWQNTQLLHLFQEQLIIGDRKIRIDNSTAVSARETSSIPPRSVDSNKTDKLPFNFNPHDYVDFGSTSFEEVFYLVVIETTGVISTLHMWQITISSGSTNHNDLSSTLPHFSEQSNVFDEDSSQSVSPEHNAGHYQANQTTPSRIKTKKVCTQRLSLPADVEIIHATPSAGHLSSSNIYPACYAPYLITTACSDNRVRFWSCKVSTSDYDVNYNDPKFEWIEWEMAITGNQSLSKCDSINKSTSSIIELPGSPLQISCAYSARIACAFKYGHSYIDLSDEQEEIKSFDEIKAKKECRFINVGISIYECQSSGGSEWVLEDTIRVDRIPLIGKSSVENLGSLIDFTLRNRKSPQKISPNIQASNPFMTDLHPDPNAQLQNNKQQKIHPVPSCSTLQSLKQTIAEQGNQFTFCQKSPIILDWVSTEDGCHMLTCSVGHKLILFAPISHTIVPANVDAGIEKIISPSPSALVPQQSTAAAASPNSFRTNILDLSLSTVPVTRWMMLRVAELNSIDGLPPLPMQLSWVRDGILVVGMDNEMLIFSQWKIRLPTSLPIIFEQNLTSRVHRNSLAFYYPFDSVDIQSDRMFTGKENKINEQQQEQPISETSFALVKSGDKIISDEFEDFGVFESFHNSSLVIPQYHPKQLMELLAFGKIHRVRAILSHLVYSLCSINSVKEYLHHPANMQQQHASFDLSDRSPRQWTRTRALSVAAQHSPRDAHSNDSSYADNAPIVAEEIQLDYTEIASIRPLPLYALIQADEGVTKDKIATNDNDKSVVRDSGLSWNLDSNEVLDSDFLEYNYKTQVEETLDEFLGNRTAFNFSNVATNKYLKSQQSQQQDSDTELHISIHFDQKQARLLTKLLTHSHLPGLTSLDQMHLLALADSLASFNEIDQNQARSTQDESTNLTDDSGVMDEQQLTITANSLDDCGLRYLLNMRQHVYLLKCLSLKQRSTLQRNGLGTHNIIWAFHSETQEELVQLILASSNKIGWQELRELGVGFWIRNNSLLKKVIERLAKTAFKAKNDPLDASLYYLAMKKKNLVWGLYRSCQDKKMTDFFSHNFAEDKWRKAALKNAYVLMGKQRFEHSVSFFLLAGSLWDAVEICLNKLNDLQLAMIIIRLYEGSDIDAVPETMKRLLNEEILGYQKNVQNMQYAHPDPFLRSMAYWMLGEYNLSLSTLLEINVGTKHYTTNSPDIQSPTTPNESELVNLRRDRFEGLNSNVFNFYLYLRTQPLIVRRAQVARQNIDIQDATLRSKKSHMFTRSSNKSKDAVAVTPFERRLFFLTAYRHLQAGCPSLALEVLSRLPTSIVSDSEKNEIDECSRRLSIPDAVTAVGHMAEPKTTAKPPAKAEDLFSSNSGGGFDWGAPASNLFAPVETDDFELKIDLGKDEDDEISDEEIKEKKVLLENEKLSESDDNLFNDRNAQEDQDSDSTEIDVMAQQFKFISCLKIIMEELSTLATGFEVDGGQLRYQLYIWLERSVQVLKDICKYHTFSMRSVSYRSSIDNSQHGHSLVPTTGSSTLSNKQSGILVKVVGNRKSSDNSTTSVAPSLHEILLADKEDFQSKLERCNRRKSWLLANEALLLNLLSYCSLHGGHGGGLASVRMELILLLQELQQDRSPQQQLLSPLPLPTTLPLLTASVASQKTVVADPIRHLQSMAHDILQTLTEINTIVHIRNNTNHFSFPDFLSLPPFMVSGTAASLLSTQDSQISQQNFIGTLYTLIHILRDLGISLSSCVYQSLCDCDSVSQGSPINAPASSVNKKSFLSRYKDKDLAAKDSTGNTNSEDKSGPTTSPAKWPGVQALQALIVREKDEDLPKLHTLLCEGFVAVYLSQLIYALTICDSNILYRLLGVKFSEKSWGDLFGGGAKKLLYVSTSTVTLGQSPGSISPNETALNEANSTSSPHYDLLNTLSKQRMKLHMKILEQLNQAAEVVGNVATSPSSTLQSITNPFMAQQPGQANSVGGLAPVEQRPTYREVFVPPNKSIINHLMIKPELPDDLIHLDYDSFGSEDDLDDENDEISLSNKFKTSDIIDDDEYNEWASGSKSTKSNLDKLAERKKANLECELYAWCIIRLASTKIAYEQIVNFLQVAGLEKADLPTTSPLIHSTLRTILRWQCSLQFYMNEFTNLPDHFLPNMFVDSSRSSGSIQRYKSLFETNNTPFCAGYTSIKSSKRLWNYLIRQPSVQDIFIRYIFGKYRSMKLAQENGATSVCIANSGVAVNDQYDTNDNVKTGTQPTNEDVEAAKAESVASFGSASRRILEPMRIVHKDQDNISAFCVNRSNTGLIALSTPKEIQELNIKPLLEVCVPWLEEDTEMDIFNLKQRSFETSLASSHVDFLLVQHPADRLQTSPGGLAFQKQSSTVNTTGSGSQQQQTPTKQAILSKHHFQGNTNPYFCQYIFERSRHVFKPMKRHKTETVRRLASHPTFPLYLSGGQDGCVQLWEWTHQQPISTPRPAGTYAKVTHVGFSQPGSKFGVTDSDGTLSLWQTTNTSANPFWSFQCHNKTTSDFTFLSSSSLLMAAGHSTDHRNVVLIDTLVPRERSIVLTFACHEHNGASSIVFAPLSQSIITGGKKGDIFIFDIRQRIQKDHFHAHDSAVKCIALEPNEEFFATGSADGDIKVWSFYGSTRSLLHSFPGEHARNTFFRNIGMGVSHLYIDTCGRLFSCGADGSLKMRHLPTLECQPSSFFMPNSQSSASLVFGNSNIIDNYDNSHDQQQQHQQNGLANASESNNYINGTTII</sequence>